<evidence type="ECO:0000313" key="9">
    <source>
        <dbReference type="EMBL" id="KAJ9557804.1"/>
    </source>
</evidence>
<dbReference type="GO" id="GO:0061809">
    <property type="term" value="F:NAD+ nucleosidase activity, cyclic ADP-ribose generating"/>
    <property type="evidence" value="ECO:0007669"/>
    <property type="project" value="UniProtKB-EC"/>
</dbReference>
<dbReference type="InterPro" id="IPR035897">
    <property type="entry name" value="Toll_tir_struct_dom_sf"/>
</dbReference>
<gene>
    <name evidence="9" type="ORF">OSB04_012418</name>
</gene>
<dbReference type="InterPro" id="IPR000157">
    <property type="entry name" value="TIR_dom"/>
</dbReference>
<evidence type="ECO:0000256" key="5">
    <source>
        <dbReference type="ARBA" id="ARBA00022821"/>
    </source>
</evidence>
<dbReference type="InterPro" id="IPR045344">
    <property type="entry name" value="C-JID"/>
</dbReference>
<keyword evidence="10" id="KW-1185">Reference proteome</keyword>
<dbReference type="Pfam" id="PF01582">
    <property type="entry name" value="TIR"/>
    <property type="match status" value="1"/>
</dbReference>
<organism evidence="9 10">
    <name type="scientific">Centaurea solstitialis</name>
    <name type="common">yellow star-thistle</name>
    <dbReference type="NCBI Taxonomy" id="347529"/>
    <lineage>
        <taxon>Eukaryota</taxon>
        <taxon>Viridiplantae</taxon>
        <taxon>Streptophyta</taxon>
        <taxon>Embryophyta</taxon>
        <taxon>Tracheophyta</taxon>
        <taxon>Spermatophyta</taxon>
        <taxon>Magnoliopsida</taxon>
        <taxon>eudicotyledons</taxon>
        <taxon>Gunneridae</taxon>
        <taxon>Pentapetalae</taxon>
        <taxon>asterids</taxon>
        <taxon>campanulids</taxon>
        <taxon>Asterales</taxon>
        <taxon>Asteraceae</taxon>
        <taxon>Carduoideae</taxon>
        <taxon>Cardueae</taxon>
        <taxon>Centaureinae</taxon>
        <taxon>Centaurea</taxon>
    </lineage>
</organism>
<keyword evidence="6" id="KW-0520">NAD</keyword>
<dbReference type="PRINTS" id="PR00364">
    <property type="entry name" value="DISEASERSIST"/>
</dbReference>
<keyword evidence="2" id="KW-0433">Leucine-rich repeat</keyword>
<dbReference type="SUPFAM" id="SSF52058">
    <property type="entry name" value="L domain-like"/>
    <property type="match status" value="1"/>
</dbReference>
<dbReference type="SUPFAM" id="SSF52200">
    <property type="entry name" value="Toll/Interleukin receptor TIR domain"/>
    <property type="match status" value="1"/>
</dbReference>
<dbReference type="Pfam" id="PF23282">
    <property type="entry name" value="WHD_ROQ1"/>
    <property type="match status" value="1"/>
</dbReference>
<dbReference type="Gene3D" id="3.80.10.10">
    <property type="entry name" value="Ribonuclease Inhibitor"/>
    <property type="match status" value="2"/>
</dbReference>
<evidence type="ECO:0000256" key="2">
    <source>
        <dbReference type="ARBA" id="ARBA00022614"/>
    </source>
</evidence>
<proteinExistence type="predicted"/>
<keyword evidence="5" id="KW-0611">Plant defense</keyword>
<dbReference type="Gene3D" id="3.40.50.300">
    <property type="entry name" value="P-loop containing nucleotide triphosphate hydrolases"/>
    <property type="match status" value="1"/>
</dbReference>
<keyword evidence="4" id="KW-0378">Hydrolase</keyword>
<dbReference type="SUPFAM" id="SSF46785">
    <property type="entry name" value="Winged helix' DNA-binding domain"/>
    <property type="match status" value="1"/>
</dbReference>
<comment type="caution">
    <text evidence="9">The sequence shown here is derived from an EMBL/GenBank/DDBJ whole genome shotgun (WGS) entry which is preliminary data.</text>
</comment>
<feature type="domain" description="TIR" evidence="8">
    <location>
        <begin position="1"/>
        <end position="106"/>
    </location>
</feature>
<dbReference type="InterPro" id="IPR027417">
    <property type="entry name" value="P-loop_NTPase"/>
</dbReference>
<dbReference type="EMBL" id="JARYMX010000003">
    <property type="protein sequence ID" value="KAJ9557804.1"/>
    <property type="molecule type" value="Genomic_DNA"/>
</dbReference>
<evidence type="ECO:0000313" key="10">
    <source>
        <dbReference type="Proteomes" id="UP001172457"/>
    </source>
</evidence>
<keyword evidence="3" id="KW-0677">Repeat</keyword>
<dbReference type="GO" id="GO:0043531">
    <property type="term" value="F:ADP binding"/>
    <property type="evidence" value="ECO:0007669"/>
    <property type="project" value="InterPro"/>
</dbReference>
<dbReference type="InterPro" id="IPR042197">
    <property type="entry name" value="Apaf_helical"/>
</dbReference>
<name>A0AA38TBB9_9ASTR</name>
<reference evidence="9" key="1">
    <citation type="submission" date="2023-03" db="EMBL/GenBank/DDBJ databases">
        <title>Chromosome-scale reference genome and RAD-based genetic map of yellow starthistle (Centaurea solstitialis) reveal putative structural variation and QTLs associated with invader traits.</title>
        <authorList>
            <person name="Reatini B."/>
            <person name="Cang F.A."/>
            <person name="Jiang Q."/>
            <person name="Mckibben M.T.W."/>
            <person name="Barker M.S."/>
            <person name="Rieseberg L.H."/>
            <person name="Dlugosch K.M."/>
        </authorList>
    </citation>
    <scope>NUCLEOTIDE SEQUENCE</scope>
    <source>
        <strain evidence="9">CAN-66</strain>
        <tissue evidence="9">Leaf</tissue>
    </source>
</reference>
<dbReference type="PANTHER" id="PTHR11017:SF585">
    <property type="entry name" value="TIR DOMAIN-CONTAINING PROTEIN"/>
    <property type="match status" value="1"/>
</dbReference>
<dbReference type="Proteomes" id="UP001172457">
    <property type="component" value="Chromosome 3"/>
</dbReference>
<dbReference type="InterPro" id="IPR002182">
    <property type="entry name" value="NB-ARC"/>
</dbReference>
<dbReference type="Gene3D" id="1.10.8.430">
    <property type="entry name" value="Helical domain of apoptotic protease-activating factors"/>
    <property type="match status" value="1"/>
</dbReference>
<dbReference type="InterPro" id="IPR032675">
    <property type="entry name" value="LRR_dom_sf"/>
</dbReference>
<dbReference type="Pfam" id="PF20160">
    <property type="entry name" value="C-JID"/>
    <property type="match status" value="1"/>
</dbReference>
<dbReference type="PANTHER" id="PTHR11017">
    <property type="entry name" value="LEUCINE-RICH REPEAT-CONTAINING PROTEIN"/>
    <property type="match status" value="1"/>
</dbReference>
<accession>A0AA38TBB9</accession>
<protein>
    <recommendedName>
        <fullName evidence="1">ADP-ribosyl cyclase/cyclic ADP-ribose hydrolase</fullName>
        <ecNumber evidence="1">3.2.2.6</ecNumber>
    </recommendedName>
</protein>
<dbReference type="Gene3D" id="3.40.50.10140">
    <property type="entry name" value="Toll/interleukin-1 receptor homology (TIR) domain"/>
    <property type="match status" value="1"/>
</dbReference>
<comment type="catalytic activity">
    <reaction evidence="7">
        <text>NAD(+) + H2O = ADP-D-ribose + nicotinamide + H(+)</text>
        <dbReference type="Rhea" id="RHEA:16301"/>
        <dbReference type="ChEBI" id="CHEBI:15377"/>
        <dbReference type="ChEBI" id="CHEBI:15378"/>
        <dbReference type="ChEBI" id="CHEBI:17154"/>
        <dbReference type="ChEBI" id="CHEBI:57540"/>
        <dbReference type="ChEBI" id="CHEBI:57967"/>
        <dbReference type="EC" id="3.2.2.6"/>
    </reaction>
    <physiologicalReaction direction="left-to-right" evidence="7">
        <dbReference type="Rhea" id="RHEA:16302"/>
    </physiologicalReaction>
</comment>
<dbReference type="Pfam" id="PF00931">
    <property type="entry name" value="NB-ARC"/>
    <property type="match status" value="1"/>
</dbReference>
<evidence type="ECO:0000256" key="7">
    <source>
        <dbReference type="ARBA" id="ARBA00047304"/>
    </source>
</evidence>
<evidence type="ECO:0000259" key="8">
    <source>
        <dbReference type="PROSITE" id="PS50104"/>
    </source>
</evidence>
<dbReference type="PROSITE" id="PS50104">
    <property type="entry name" value="TIR"/>
    <property type="match status" value="1"/>
</dbReference>
<dbReference type="GO" id="GO:0006952">
    <property type="term" value="P:defense response"/>
    <property type="evidence" value="ECO:0007669"/>
    <property type="project" value="UniProtKB-KW"/>
</dbReference>
<dbReference type="InterPro" id="IPR036390">
    <property type="entry name" value="WH_DNA-bd_sf"/>
</dbReference>
<dbReference type="SMART" id="SM00255">
    <property type="entry name" value="TIR"/>
    <property type="match status" value="1"/>
</dbReference>
<dbReference type="GO" id="GO:0007165">
    <property type="term" value="P:signal transduction"/>
    <property type="evidence" value="ECO:0007669"/>
    <property type="project" value="InterPro"/>
</dbReference>
<dbReference type="SUPFAM" id="SSF52540">
    <property type="entry name" value="P-loop containing nucleoside triphosphate hydrolases"/>
    <property type="match status" value="1"/>
</dbReference>
<dbReference type="AlphaFoldDB" id="A0AA38TBB9"/>
<dbReference type="InterPro" id="IPR058192">
    <property type="entry name" value="WHD_ROQ1-like"/>
</dbReference>
<evidence type="ECO:0000256" key="6">
    <source>
        <dbReference type="ARBA" id="ARBA00023027"/>
    </source>
</evidence>
<evidence type="ECO:0000256" key="3">
    <source>
        <dbReference type="ARBA" id="ARBA00022737"/>
    </source>
</evidence>
<sequence>MEKLKEEVETGEDLKPELARAIQNSRASVVVLSENYASSTWCLEELVMILEQRRTSNHIVLPIFYHVEPTHVRKLQNSFGDALVEHERRMEAENDEEKKRQRSRKLELWREGLKEVADLKGKDANGWGGFKCEPLFGCEREDNRDRDTWRMTRRYVTLQKTADILTICGLAGIGKTSLAEYMYRSHCHEFERSSFVEGIERKCAESSSALLDFQKQILQDILKKRTVQVRDVNVSTAKIEKAQFSKRTLVVLDGIDSLEQLDVLIGTKGFHLGSKIIITTKDRSLTEKSALFQTSVPPTHTEHRLDGISADDSLKLLCWHAFRRYDPKAGYEVEARRVAKYCEGHPLALKVLGSSLINEDVAAWSDTCEMLEKKELHKDIQKVLQVSYDSLPSENFKELFKHIACFFVGMDKDVTETILNGCGIRASYGIKRLTERCLLTIRAGNKLMMHQLLQEMGRDLVHQESPKKPWKRSRLWNHEESLNLLKEDKGTTKIQGLALDMKVLEKETVRGSGSSSVLKPMFEDDDRNKNFRAFPLIHRVLKFFTRIWCFLTWFITMISSYYCKKPELRTNALSRMEKLKLLQLNHVKLSGSYMNFPKDLRWLCMRGSQLKYIPSNLPTENLVALDMSNSELKWLWKKPKRLGSLKILNLSYCKFVTVGGFSELPALERLILKGCASLIHLCESIDQCGELVLLDLSYCEKLKKLPTNIVKLKKVQILSFNGCLSAHEFPTEMKDMESLKEKNTENAISKSLSLSSSVTELGPRNPKSFWVSLPPSLVSLSLVNNNLCSDSFPDFSSLTMLKELYLDENPIDSMPDCVRSLPKIELLSVGECHMLTSIIYLPSTIKHLNAGSCSSLVKITFHPARSIPPIITYEDSVSLNEIQGIIKIQPLAQIDDMILSSLGWTDLRYLNDKEVQIWDSYMWSKAIKLLIQMFYEFGIFNTCFEGKEVPNWFAHRNNGPSISLILPSSPMNKSIQGLNICFVHTFSGTGRVSSLRTKISNMTKNRSWIHYGYIFAVREADEDIVWLSHWMFGNKEFEDGDEVSVTIVEEEEDCGVRVRECAINIMYDDRWRQGRRSFELLQVMEAYHWWRSLCFSVNFRRLLLKPRTVF</sequence>
<dbReference type="EC" id="3.2.2.6" evidence="1"/>
<dbReference type="InterPro" id="IPR044974">
    <property type="entry name" value="Disease_R_plants"/>
</dbReference>
<evidence type="ECO:0000256" key="1">
    <source>
        <dbReference type="ARBA" id="ARBA00011982"/>
    </source>
</evidence>
<evidence type="ECO:0000256" key="4">
    <source>
        <dbReference type="ARBA" id="ARBA00022801"/>
    </source>
</evidence>